<evidence type="ECO:0000313" key="3">
    <source>
        <dbReference type="Proteomes" id="UP000294830"/>
    </source>
</evidence>
<organism evidence="2 3">
    <name type="scientific">Acetobacteroides hydrogenigenes</name>
    <dbReference type="NCBI Taxonomy" id="979970"/>
    <lineage>
        <taxon>Bacteria</taxon>
        <taxon>Pseudomonadati</taxon>
        <taxon>Bacteroidota</taxon>
        <taxon>Bacteroidia</taxon>
        <taxon>Bacteroidales</taxon>
        <taxon>Rikenellaceae</taxon>
        <taxon>Acetobacteroides</taxon>
    </lineage>
</organism>
<sequence length="115" mass="12854">MKVKIPREPFKMGVLGESILAKHTADGASSIISVLVKDDVKVSVANLNTLTKRAEELRRQSELATEQRDQEAKKVEQFLRSVRDVVNANFPDQPKKLTEYGFEVDETTAKAAPKK</sequence>
<gene>
    <name evidence="2" type="ORF">CLV25_102229</name>
</gene>
<evidence type="ECO:0000313" key="2">
    <source>
        <dbReference type="EMBL" id="TCN72263.1"/>
    </source>
</evidence>
<dbReference type="Proteomes" id="UP000294830">
    <property type="component" value="Unassembled WGS sequence"/>
</dbReference>
<keyword evidence="1" id="KW-0175">Coiled coil</keyword>
<protein>
    <submittedName>
        <fullName evidence="2">Uncharacterized protein</fullName>
    </submittedName>
</protein>
<accession>A0A4R2ET82</accession>
<dbReference type="RefSeq" id="WP_131838318.1">
    <property type="nucleotide sequence ID" value="NZ_SLWB01000002.1"/>
</dbReference>
<dbReference type="EMBL" id="SLWB01000002">
    <property type="protein sequence ID" value="TCN72263.1"/>
    <property type="molecule type" value="Genomic_DNA"/>
</dbReference>
<name>A0A4R2ET82_9BACT</name>
<comment type="caution">
    <text evidence="2">The sequence shown here is derived from an EMBL/GenBank/DDBJ whole genome shotgun (WGS) entry which is preliminary data.</text>
</comment>
<proteinExistence type="predicted"/>
<dbReference type="OrthoDB" id="9896197at2"/>
<dbReference type="AlphaFoldDB" id="A0A4R2ET82"/>
<reference evidence="2 3" key="1">
    <citation type="submission" date="2019-03" db="EMBL/GenBank/DDBJ databases">
        <title>Genomic Encyclopedia of Archaeal and Bacterial Type Strains, Phase II (KMG-II): from individual species to whole genera.</title>
        <authorList>
            <person name="Goeker M."/>
        </authorList>
    </citation>
    <scope>NUCLEOTIDE SEQUENCE [LARGE SCALE GENOMIC DNA]</scope>
    <source>
        <strain evidence="2 3">RL-C</strain>
    </source>
</reference>
<evidence type="ECO:0000256" key="1">
    <source>
        <dbReference type="SAM" id="Coils"/>
    </source>
</evidence>
<feature type="coiled-coil region" evidence="1">
    <location>
        <begin position="40"/>
        <end position="74"/>
    </location>
</feature>
<keyword evidence="3" id="KW-1185">Reference proteome</keyword>